<dbReference type="EMBL" id="LHQM01000006">
    <property type="protein sequence ID" value="KPJ23004.1"/>
    <property type="molecule type" value="Genomic_DNA"/>
</dbReference>
<evidence type="ECO:0000313" key="3">
    <source>
        <dbReference type="Proteomes" id="UP000049578"/>
    </source>
</evidence>
<name>A0A0P6SF83_9STRE</name>
<dbReference type="Proteomes" id="UP000049578">
    <property type="component" value="Unassembled WGS sequence"/>
</dbReference>
<dbReference type="AlphaFoldDB" id="A0A0P6SF83"/>
<organism evidence="2 3">
    <name type="scientific">Streptococcus phocae</name>
    <dbReference type="NCBI Taxonomy" id="119224"/>
    <lineage>
        <taxon>Bacteria</taxon>
        <taxon>Bacillati</taxon>
        <taxon>Bacillota</taxon>
        <taxon>Bacilli</taxon>
        <taxon>Lactobacillales</taxon>
        <taxon>Streptococcaceae</taxon>
        <taxon>Streptococcus</taxon>
    </lineage>
</organism>
<sequence>MRFRHMALGLVATVALCTCAPALQSAHVPQSQATNIQTNQKPTRINSNTLALTPAKTTTVVNAGTTAAVSSFWRFFINISAILNSLGHRS</sequence>
<reference evidence="2 3" key="1">
    <citation type="submission" date="2015-08" db="EMBL/GenBank/DDBJ databases">
        <title>Genome sequence of Streptococcus phocae subsp. phocae ATCC 51973T isolated from liver specimen obtained from seal.</title>
        <authorList>
            <person name="Avendano-Herrera R."/>
        </authorList>
    </citation>
    <scope>NUCLEOTIDE SEQUENCE [LARGE SCALE GENOMIC DNA]</scope>
    <source>
        <strain evidence="2 3">ATCC 51973</strain>
    </source>
</reference>
<keyword evidence="1" id="KW-0732">Signal</keyword>
<evidence type="ECO:0008006" key="4">
    <source>
        <dbReference type="Google" id="ProtNLM"/>
    </source>
</evidence>
<evidence type="ECO:0000313" key="2">
    <source>
        <dbReference type="EMBL" id="KPJ23004.1"/>
    </source>
</evidence>
<feature type="signal peptide" evidence="1">
    <location>
        <begin position="1"/>
        <end position="25"/>
    </location>
</feature>
<dbReference type="RefSeq" id="WP_054278249.1">
    <property type="nucleotide sequence ID" value="NZ_LHQM01000006.1"/>
</dbReference>
<gene>
    <name evidence="2" type="ORF">AKK44_01785</name>
</gene>
<feature type="chain" id="PRO_5038551865" description="Lipoprotein" evidence="1">
    <location>
        <begin position="26"/>
        <end position="90"/>
    </location>
</feature>
<comment type="caution">
    <text evidence="2">The sequence shown here is derived from an EMBL/GenBank/DDBJ whole genome shotgun (WGS) entry which is preliminary data.</text>
</comment>
<keyword evidence="3" id="KW-1185">Reference proteome</keyword>
<proteinExistence type="predicted"/>
<protein>
    <recommendedName>
        <fullName evidence="4">Lipoprotein</fullName>
    </recommendedName>
</protein>
<evidence type="ECO:0000256" key="1">
    <source>
        <dbReference type="SAM" id="SignalP"/>
    </source>
</evidence>
<accession>A0A0P6SF83</accession>
<dbReference type="PATRIC" id="fig|119224.3.peg.1531"/>